<dbReference type="InParanoid" id="A0A3Q3NBC5"/>
<dbReference type="GO" id="GO:0090307">
    <property type="term" value="P:mitotic spindle assembly"/>
    <property type="evidence" value="ECO:0007669"/>
    <property type="project" value="TreeGrafter"/>
</dbReference>
<feature type="domain" description="Cep192-like" evidence="1">
    <location>
        <begin position="158"/>
        <end position="279"/>
    </location>
</feature>
<evidence type="ECO:0008006" key="6">
    <source>
        <dbReference type="Google" id="ProtNLM"/>
    </source>
</evidence>
<dbReference type="Gene3D" id="2.60.40.10">
    <property type="entry name" value="Immunoglobulins"/>
    <property type="match status" value="3"/>
</dbReference>
<dbReference type="AlphaFoldDB" id="A0A3Q3NBC5"/>
<dbReference type="GO" id="GO:0005814">
    <property type="term" value="C:centriole"/>
    <property type="evidence" value="ECO:0007669"/>
    <property type="project" value="TreeGrafter"/>
</dbReference>
<accession>A0A3Q3NBC5</accession>
<dbReference type="InterPro" id="IPR054088">
    <property type="entry name" value="Cep192-like_D8"/>
</dbReference>
<reference evidence="4" key="2">
    <citation type="submission" date="2025-09" db="UniProtKB">
        <authorList>
            <consortium name="Ensembl"/>
        </authorList>
    </citation>
    <scope>IDENTIFICATION</scope>
</reference>
<dbReference type="Ensembl" id="ENSLBET00000032815.1">
    <property type="protein sequence ID" value="ENSLBEP00000031390.1"/>
    <property type="gene ID" value="ENSLBEG00000023693.1"/>
</dbReference>
<dbReference type="InterPro" id="IPR054087">
    <property type="entry name" value="Cep192-like_D7"/>
</dbReference>
<name>A0A3Q3NBC5_9LABR</name>
<dbReference type="PANTHER" id="PTHR16029">
    <property type="entry name" value="CENTROSOMAL PROTEIN OF 192 KDA"/>
    <property type="match status" value="1"/>
</dbReference>
<dbReference type="GO" id="GO:0005737">
    <property type="term" value="C:cytoplasm"/>
    <property type="evidence" value="ECO:0007669"/>
    <property type="project" value="TreeGrafter"/>
</dbReference>
<dbReference type="InterPro" id="IPR054092">
    <property type="entry name" value="Cep192-like_D6"/>
</dbReference>
<sequence>MSFFFSPQTSDSWTIHPEQLVLAAPTISGAAPTSQVQIRNNTSRELNFDLSWPAHCLTITPQHGTIEPQCHLQILISPNPSLATKPALLPWSGQIYVQCDGQQKLIKVQIRQDLALDVSAAPGDTTLSALPPQAATPVLPVSRLPTNPMLPSQTPQAPQALVEISNKTIIFPNTLSGETSDAQLEVQNGKVEVRWYLSSFAPPYVKGVDHSGDVYRATYTAFRCTRISGTLGAHEKMQVPITFLPRDRGDYAQFWDLECHPVSEPQQKARIRFQLCGTGTKYGPVEGPHEGDCSLVKTEATVKTRKRAEVSTVKNSQEEAVRRGVYSPQDLYTFPATRAGESSTLKVNIRNNSSDTHELKFVNPREPFHIKHSKYSLRSQHYLKLPVQFKPSTAGRHTGLLLIQSETSGSLVIQLTGDALP</sequence>
<organism evidence="4 5">
    <name type="scientific">Labrus bergylta</name>
    <name type="common">ballan wrasse</name>
    <dbReference type="NCBI Taxonomy" id="56723"/>
    <lineage>
        <taxon>Eukaryota</taxon>
        <taxon>Metazoa</taxon>
        <taxon>Chordata</taxon>
        <taxon>Craniata</taxon>
        <taxon>Vertebrata</taxon>
        <taxon>Euteleostomi</taxon>
        <taxon>Actinopterygii</taxon>
        <taxon>Neopterygii</taxon>
        <taxon>Teleostei</taxon>
        <taxon>Neoteleostei</taxon>
        <taxon>Acanthomorphata</taxon>
        <taxon>Eupercaria</taxon>
        <taxon>Labriformes</taxon>
        <taxon>Labridae</taxon>
        <taxon>Labrus</taxon>
    </lineage>
</organism>
<keyword evidence="5" id="KW-1185">Reference proteome</keyword>
<dbReference type="Pfam" id="PF22076">
    <property type="entry name" value="Cep192_D6"/>
    <property type="match status" value="1"/>
</dbReference>
<evidence type="ECO:0000259" key="1">
    <source>
        <dbReference type="Pfam" id="PF22065"/>
    </source>
</evidence>
<dbReference type="InterPro" id="IPR039103">
    <property type="entry name" value="Spd-2/CEP192"/>
</dbReference>
<dbReference type="GO" id="GO:0090222">
    <property type="term" value="P:centrosome-templated microtubule nucleation"/>
    <property type="evidence" value="ECO:0007669"/>
    <property type="project" value="InterPro"/>
</dbReference>
<dbReference type="Proteomes" id="UP000261660">
    <property type="component" value="Unplaced"/>
</dbReference>
<feature type="domain" description="Cep192-like" evidence="3">
    <location>
        <begin position="11"/>
        <end position="111"/>
    </location>
</feature>
<proteinExistence type="predicted"/>
<protein>
    <recommendedName>
        <fullName evidence="6">Centrosomal protein 192</fullName>
    </recommendedName>
</protein>
<dbReference type="Pfam" id="PF22066">
    <property type="entry name" value="Cep192_D8"/>
    <property type="match status" value="1"/>
</dbReference>
<dbReference type="InterPro" id="IPR013783">
    <property type="entry name" value="Ig-like_fold"/>
</dbReference>
<reference evidence="4" key="1">
    <citation type="submission" date="2025-08" db="UniProtKB">
        <authorList>
            <consortium name="Ensembl"/>
        </authorList>
    </citation>
    <scope>IDENTIFICATION</scope>
</reference>
<dbReference type="Pfam" id="PF22065">
    <property type="entry name" value="Cep192_D7"/>
    <property type="match status" value="1"/>
</dbReference>
<dbReference type="GeneTree" id="ENSGT00510000048187"/>
<evidence type="ECO:0000259" key="3">
    <source>
        <dbReference type="Pfam" id="PF22076"/>
    </source>
</evidence>
<evidence type="ECO:0000313" key="5">
    <source>
        <dbReference type="Proteomes" id="UP000261660"/>
    </source>
</evidence>
<evidence type="ECO:0000313" key="4">
    <source>
        <dbReference type="Ensembl" id="ENSLBEP00000031390.1"/>
    </source>
</evidence>
<dbReference type="GO" id="GO:0019901">
    <property type="term" value="F:protein kinase binding"/>
    <property type="evidence" value="ECO:0007669"/>
    <property type="project" value="TreeGrafter"/>
</dbReference>
<dbReference type="GO" id="GO:0051298">
    <property type="term" value="P:centrosome duplication"/>
    <property type="evidence" value="ECO:0007669"/>
    <property type="project" value="InterPro"/>
</dbReference>
<feature type="domain" description="Cep192-like" evidence="2">
    <location>
        <begin position="321"/>
        <end position="419"/>
    </location>
</feature>
<dbReference type="STRING" id="56723.ENSLBEP00000031390"/>
<dbReference type="GO" id="GO:0000242">
    <property type="term" value="C:pericentriolar material"/>
    <property type="evidence" value="ECO:0007669"/>
    <property type="project" value="TreeGrafter"/>
</dbReference>
<dbReference type="GO" id="GO:0071539">
    <property type="term" value="P:protein localization to centrosome"/>
    <property type="evidence" value="ECO:0007669"/>
    <property type="project" value="InterPro"/>
</dbReference>
<dbReference type="PANTHER" id="PTHR16029:SF11">
    <property type="entry name" value="CENTROSOMAL PROTEIN OF 192 KDA"/>
    <property type="match status" value="1"/>
</dbReference>
<evidence type="ECO:0000259" key="2">
    <source>
        <dbReference type="Pfam" id="PF22066"/>
    </source>
</evidence>